<dbReference type="InterPro" id="IPR004344">
    <property type="entry name" value="TTL/TTLL_fam"/>
</dbReference>
<organism evidence="7 8">
    <name type="scientific">Tetrahymena thermophila (strain SB210)</name>
    <dbReference type="NCBI Taxonomy" id="312017"/>
    <lineage>
        <taxon>Eukaryota</taxon>
        <taxon>Sar</taxon>
        <taxon>Alveolata</taxon>
        <taxon>Ciliophora</taxon>
        <taxon>Intramacronucleata</taxon>
        <taxon>Oligohymenophorea</taxon>
        <taxon>Hymenostomatida</taxon>
        <taxon>Tetrahymenina</taxon>
        <taxon>Tetrahymenidae</taxon>
        <taxon>Tetrahymena</taxon>
    </lineage>
</organism>
<feature type="compositionally biased region" description="Basic and acidic residues" evidence="6">
    <location>
        <begin position="234"/>
        <end position="244"/>
    </location>
</feature>
<dbReference type="Gene3D" id="3.30.470.20">
    <property type="entry name" value="ATP-grasp fold, B domain"/>
    <property type="match status" value="1"/>
</dbReference>
<dbReference type="RefSeq" id="XP_001016980.2">
    <property type="nucleotide sequence ID" value="XM_001016980.2"/>
</dbReference>
<dbReference type="GO" id="GO:0000226">
    <property type="term" value="P:microtubule cytoskeleton organization"/>
    <property type="evidence" value="ECO:0007669"/>
    <property type="project" value="TreeGrafter"/>
</dbReference>
<dbReference type="KEGG" id="tet:TTHERM_00758970"/>
<evidence type="ECO:0000313" key="8">
    <source>
        <dbReference type="Proteomes" id="UP000009168"/>
    </source>
</evidence>
<feature type="region of interest" description="Disordered" evidence="6">
    <location>
        <begin position="234"/>
        <end position="262"/>
    </location>
</feature>
<dbReference type="GO" id="GO:0005524">
    <property type="term" value="F:ATP binding"/>
    <property type="evidence" value="ECO:0007669"/>
    <property type="project" value="UniProtKB-KW"/>
</dbReference>
<dbReference type="GO" id="GO:0036064">
    <property type="term" value="C:ciliary basal body"/>
    <property type="evidence" value="ECO:0007669"/>
    <property type="project" value="TreeGrafter"/>
</dbReference>
<dbReference type="GO" id="GO:0070740">
    <property type="term" value="F:tubulin-glutamic acid ligase activity"/>
    <property type="evidence" value="ECO:0007669"/>
    <property type="project" value="TreeGrafter"/>
</dbReference>
<dbReference type="AlphaFoldDB" id="Q23JK8"/>
<dbReference type="GeneID" id="7827465"/>
<reference evidence="8" key="1">
    <citation type="journal article" date="2006" name="PLoS Biol.">
        <title>Macronuclear genome sequence of the ciliate Tetrahymena thermophila, a model eukaryote.</title>
        <authorList>
            <person name="Eisen J.A."/>
            <person name="Coyne R.S."/>
            <person name="Wu M."/>
            <person name="Wu D."/>
            <person name="Thiagarajan M."/>
            <person name="Wortman J.R."/>
            <person name="Badger J.H."/>
            <person name="Ren Q."/>
            <person name="Amedeo P."/>
            <person name="Jones K.M."/>
            <person name="Tallon L.J."/>
            <person name="Delcher A.L."/>
            <person name="Salzberg S.L."/>
            <person name="Silva J.C."/>
            <person name="Haas B.J."/>
            <person name="Majoros W.H."/>
            <person name="Farzad M."/>
            <person name="Carlton J.M."/>
            <person name="Smith R.K. Jr."/>
            <person name="Garg J."/>
            <person name="Pearlman R.E."/>
            <person name="Karrer K.M."/>
            <person name="Sun L."/>
            <person name="Manning G."/>
            <person name="Elde N.C."/>
            <person name="Turkewitz A.P."/>
            <person name="Asai D.J."/>
            <person name="Wilkes D.E."/>
            <person name="Wang Y."/>
            <person name="Cai H."/>
            <person name="Collins K."/>
            <person name="Stewart B.A."/>
            <person name="Lee S.R."/>
            <person name="Wilamowska K."/>
            <person name="Weinberg Z."/>
            <person name="Ruzzo W.L."/>
            <person name="Wloga D."/>
            <person name="Gaertig J."/>
            <person name="Frankel J."/>
            <person name="Tsao C.-C."/>
            <person name="Gorovsky M.A."/>
            <person name="Keeling P.J."/>
            <person name="Waller R.F."/>
            <person name="Patron N.J."/>
            <person name="Cherry J.M."/>
            <person name="Stover N.A."/>
            <person name="Krieger C.J."/>
            <person name="del Toro C."/>
            <person name="Ryder H.F."/>
            <person name="Williamson S.C."/>
            <person name="Barbeau R.A."/>
            <person name="Hamilton E.P."/>
            <person name="Orias E."/>
        </authorList>
    </citation>
    <scope>NUCLEOTIDE SEQUENCE [LARGE SCALE GENOMIC DNA]</scope>
    <source>
        <strain evidence="8">SB210</strain>
    </source>
</reference>
<evidence type="ECO:0000313" key="7">
    <source>
        <dbReference type="EMBL" id="EAR96735.2"/>
    </source>
</evidence>
<dbReference type="OrthoDB" id="443277at2759"/>
<dbReference type="SUPFAM" id="SSF56059">
    <property type="entry name" value="Glutathione synthetase ATP-binding domain-like"/>
    <property type="match status" value="1"/>
</dbReference>
<dbReference type="PROSITE" id="PS51221">
    <property type="entry name" value="TTL"/>
    <property type="match status" value="1"/>
</dbReference>
<evidence type="ECO:0000256" key="3">
    <source>
        <dbReference type="ARBA" id="ARBA00022840"/>
    </source>
</evidence>
<dbReference type="PANTHER" id="PTHR12241:SF145">
    <property type="entry name" value="TUBULIN POLYGLUTAMYLASE TTLL5"/>
    <property type="match status" value="1"/>
</dbReference>
<keyword evidence="2" id="KW-0547">Nucleotide-binding</keyword>
<dbReference type="PANTHER" id="PTHR12241">
    <property type="entry name" value="TUBULIN POLYGLUTAMYLASE"/>
    <property type="match status" value="1"/>
</dbReference>
<feature type="region of interest" description="Disordered" evidence="6">
    <location>
        <begin position="175"/>
        <end position="202"/>
    </location>
</feature>
<evidence type="ECO:0000256" key="5">
    <source>
        <dbReference type="ARBA" id="ARBA00049274"/>
    </source>
</evidence>
<evidence type="ECO:0000256" key="1">
    <source>
        <dbReference type="ARBA" id="ARBA00022598"/>
    </source>
</evidence>
<comment type="catalytic activity">
    <reaction evidence="5">
        <text>L-glutamyl-[protein] + L-glutamate + ATP = gamma-L-glutamyl-L-glutamyl-[protein] + ADP + phosphate + H(+)</text>
        <dbReference type="Rhea" id="RHEA:60144"/>
        <dbReference type="Rhea" id="RHEA-COMP:10208"/>
        <dbReference type="Rhea" id="RHEA-COMP:15517"/>
        <dbReference type="ChEBI" id="CHEBI:15378"/>
        <dbReference type="ChEBI" id="CHEBI:29973"/>
        <dbReference type="ChEBI" id="CHEBI:29985"/>
        <dbReference type="ChEBI" id="CHEBI:30616"/>
        <dbReference type="ChEBI" id="CHEBI:43474"/>
        <dbReference type="ChEBI" id="CHEBI:143622"/>
        <dbReference type="ChEBI" id="CHEBI:456216"/>
    </reaction>
    <physiologicalReaction direction="left-to-right" evidence="5">
        <dbReference type="Rhea" id="RHEA:60145"/>
    </physiologicalReaction>
</comment>
<keyword evidence="8" id="KW-1185">Reference proteome</keyword>
<dbReference type="EMBL" id="GG662685">
    <property type="protein sequence ID" value="EAR96735.2"/>
    <property type="molecule type" value="Genomic_DNA"/>
</dbReference>
<evidence type="ECO:0000256" key="2">
    <source>
        <dbReference type="ARBA" id="ARBA00022741"/>
    </source>
</evidence>
<proteinExistence type="predicted"/>
<accession>Q23JK8</accession>
<dbReference type="GO" id="GO:0015631">
    <property type="term" value="F:tubulin binding"/>
    <property type="evidence" value="ECO:0007669"/>
    <property type="project" value="TreeGrafter"/>
</dbReference>
<gene>
    <name evidence="7" type="ORF">TTHERM_00758970</name>
</gene>
<dbReference type="HOGENOM" id="CLU_291612_0_0_1"/>
<feature type="compositionally biased region" description="Acidic residues" evidence="6">
    <location>
        <begin position="512"/>
        <end position="521"/>
    </location>
</feature>
<sequence>MRAQSMNIQFTNESRQFQTQSKQQRYIQEDKSQQNIIKKYPNYAYALTTENSYVQSTANNRFGQGLIALKNKSANNKRPFQPAQKMISSNGFIHQDMPQLSGSFSPMIFDTNQRILQKQQKYLESMQANSNIIINKGKIQQNNRTIMPAGTFYSRQNQVPSPLQKKLSIYNENSLQSDNQTQGNEMKSQNSNNINEYTQGKNIENNNNYQKLRDVIQYDKLEKLGTSVIDASLRKQQQDKKKQLEQFPMSSNTNKGKDGSQNNQISIFTQSRINTSNQIENIYPEEEEWDMIQLRQIGQTTNQQEQQNQADQKNEQNLLRQSSLDLAESNRKQGYNSMVKSNIIQSNQNNQRFQLNSPSPVQQKAFLSPQRNDDKLAKSIQHNQQLTQSQKSAMVKRSYSAVKNSTQIKKDDIVNNNSKKINPNDLMILKIKEQCTYKKYIDPIRIKKEKAKLKQQSEVKNRKINFTSTITAGYHLKSTQEAQPKMKSLKDSMVPDDQLSNNLDIPAARQYEEEDDDDDDSMIMSNNDISLDLDDDEDESKQISSPLGGLASTQDSIQNNNSQKSKVSLLKSVYQGRPATIFFPYHKSCQQPQPRDTSRAIQISDFETKKFNLKYKINGENPYKCVVKAFEEAGFEMTEENDWNCVWSLPKKDRVKFMNQFQKQNHFPGCWNLGRKDFMWRCLNRVKRKCPKEMDFVPNTYLLCNSGDWDRFLARRDEASKNTLWILKPADQACGRGVKVISKTTKVKRKSNRIICDYIANPHLINGLKYDLRLYVLVTSYDPLRIYLYEEGLTRFATEKYNTNTKEISKRFVHLTNYSVNKHAKKFVKNTNPEADGEGSKWSLTALKAKYKQMGINVDELFGRIKDIIIKTCISAEPQMLDIVAKSQEHRTNCFELYGFDILIDSSLKPWILEVNVCPSLSSSSPLDRKIKHSLLVDVLNIIGITPYDKKQFTEDKKNNLFTRAFNSISSTMLDCNDSEKVSNGKKNFSKNINDIQDLTYENCLEKLSPENWEVLFETDEELYRRGHFERIYPLPSKEKLDYYSQFFDFQRFNNVMVQKWITSKQNFLEKILKKKYQTVV</sequence>
<dbReference type="Pfam" id="PF03133">
    <property type="entry name" value="TTL"/>
    <property type="match status" value="1"/>
</dbReference>
<keyword evidence="3" id="KW-0067">ATP-binding</keyword>
<dbReference type="eggNOG" id="KOG2156">
    <property type="taxonomic scope" value="Eukaryota"/>
</dbReference>
<feature type="region of interest" description="Disordered" evidence="6">
    <location>
        <begin position="1"/>
        <end position="22"/>
    </location>
</feature>
<feature type="region of interest" description="Disordered" evidence="6">
    <location>
        <begin position="477"/>
        <end position="562"/>
    </location>
</feature>
<evidence type="ECO:0000256" key="6">
    <source>
        <dbReference type="SAM" id="MobiDB-lite"/>
    </source>
</evidence>
<name>Q23JK8_TETTS</name>
<keyword evidence="1 7" id="KW-0436">Ligase</keyword>
<protein>
    <recommendedName>
        <fullName evidence="4">Tubulin--tyrosine ligase-like protein 5</fullName>
    </recommendedName>
</protein>
<dbReference type="Proteomes" id="UP000009168">
    <property type="component" value="Unassembled WGS sequence"/>
</dbReference>
<dbReference type="InParanoid" id="Q23JK8"/>
<feature type="compositionally biased region" description="Polar residues" evidence="6">
    <location>
        <begin position="248"/>
        <end position="262"/>
    </location>
</feature>
<evidence type="ECO:0000256" key="4">
    <source>
        <dbReference type="ARBA" id="ARBA00041448"/>
    </source>
</evidence>